<dbReference type="STRING" id="45607.A0A2T0FMV0"/>
<dbReference type="RefSeq" id="XP_024666242.1">
    <property type="nucleotide sequence ID" value="XM_024810474.1"/>
</dbReference>
<dbReference type="EMBL" id="NDIQ01000022">
    <property type="protein sequence ID" value="PRT56297.1"/>
    <property type="molecule type" value="Genomic_DNA"/>
</dbReference>
<reference evidence="1 2" key="1">
    <citation type="submission" date="2017-04" db="EMBL/GenBank/DDBJ databases">
        <title>Genome sequencing of [Candida] sorbophila.</title>
        <authorList>
            <person name="Ahn J.O."/>
        </authorList>
    </citation>
    <scope>NUCLEOTIDE SEQUENCE [LARGE SCALE GENOMIC DNA]</scope>
    <source>
        <strain evidence="1 2">DS02</strain>
    </source>
</reference>
<dbReference type="GeneID" id="36517665"/>
<proteinExistence type="predicted"/>
<protein>
    <recommendedName>
        <fullName evidence="3">Methyltransferase domain-containing protein</fullName>
    </recommendedName>
</protein>
<accession>A0A2T0FMV0</accession>
<organism evidence="1 2">
    <name type="scientific">Wickerhamiella sorbophila</name>
    <dbReference type="NCBI Taxonomy" id="45607"/>
    <lineage>
        <taxon>Eukaryota</taxon>
        <taxon>Fungi</taxon>
        <taxon>Dikarya</taxon>
        <taxon>Ascomycota</taxon>
        <taxon>Saccharomycotina</taxon>
        <taxon>Dipodascomycetes</taxon>
        <taxon>Dipodascales</taxon>
        <taxon>Trichomonascaceae</taxon>
        <taxon>Wickerhamiella</taxon>
    </lineage>
</organism>
<dbReference type="SUPFAM" id="SSF53335">
    <property type="entry name" value="S-adenosyl-L-methionine-dependent methyltransferases"/>
    <property type="match status" value="1"/>
</dbReference>
<dbReference type="Pfam" id="PF11899">
    <property type="entry name" value="DUF3419"/>
    <property type="match status" value="1"/>
</dbReference>
<sequence length="734" mass="83808">MMLSIAAVCLSAAVFIAAALLFSPASTLLIFCWNCFLKPIGKTGNQQTSLERFYKSQASIYDSTRKTLLKGRELMLRLAKSHLRFTSDMVWVDLGGGTGYNIEKMNEYIPLSQFKAIYLVDLSPSLCEVARKRFEAIGATNVFVHCRDVNEFELPDNQKAHLVTMSYSLSMIPNYHSTVDRAAALLHDDGLAGVVDFYVQSESSYTAKTNTLGGELHRHVNWLSRNFWRLWFEFDHVHLDPARRDYLEYRMGTIKSLNCRNKILGHIPYYVWVGCDKRNASDINYRHQLATESPFLAPRLPAASGSCENLLDLPVKSKGHDAAHVAMLQNMPYPSFYYQREIWRIYYDSQAAHHHQFNNQYIYAFTWEDPIEDHNILKFNSDDVVLAITSAGDNLLAYAALDKPPRRIHGVDMNPHQNHLVELKLAALRALSYDDIWMMFGEGKHPKFHELLVNKLAVHMSSPAFQYWFQVGEDTFSGAGLYDTGSTRWALRLVRWIFKICNIKAQVDALCDAKSIEEQKQIWNKQIRPVLLSPITRLAVCNSVFLWKALGVPMNQADCIETSLFQYIVDTLDPLIDTYRIGTENYFYYLCLNGRYSPKTCPSYITKRGYFNLSRRRSGLDGIRLHTDSINDVVERLTPGTVTIAIVMDHMDWFSPAGKEVDEEISQLHKALANGGRVMLRSSSTKPWYLKNFQIHGFAIEPAAVRKPGMAIDRVNMYASTWVCTKPGMQDLVI</sequence>
<dbReference type="CDD" id="cd02440">
    <property type="entry name" value="AdoMet_MTases"/>
    <property type="match status" value="1"/>
</dbReference>
<evidence type="ECO:0000313" key="1">
    <source>
        <dbReference type="EMBL" id="PRT56297.1"/>
    </source>
</evidence>
<dbReference type="AlphaFoldDB" id="A0A2T0FMV0"/>
<dbReference type="PANTHER" id="PTHR47473:SF1">
    <property type="entry name" value="METHYLTRANSFERASE DOMAIN-CONTAINING PROTEIN"/>
    <property type="match status" value="1"/>
</dbReference>
<dbReference type="InterPro" id="IPR021829">
    <property type="entry name" value="DUF3419"/>
</dbReference>
<dbReference type="OrthoDB" id="10253390at2759"/>
<dbReference type="Gene3D" id="3.40.50.150">
    <property type="entry name" value="Vaccinia Virus protein VP39"/>
    <property type="match status" value="1"/>
</dbReference>
<evidence type="ECO:0008006" key="3">
    <source>
        <dbReference type="Google" id="ProtNLM"/>
    </source>
</evidence>
<evidence type="ECO:0000313" key="2">
    <source>
        <dbReference type="Proteomes" id="UP000238350"/>
    </source>
</evidence>
<dbReference type="Proteomes" id="UP000238350">
    <property type="component" value="Unassembled WGS sequence"/>
</dbReference>
<name>A0A2T0FMV0_9ASCO</name>
<dbReference type="Pfam" id="PF13489">
    <property type="entry name" value="Methyltransf_23"/>
    <property type="match status" value="1"/>
</dbReference>
<dbReference type="PANTHER" id="PTHR47473">
    <property type="entry name" value="BTA1P"/>
    <property type="match status" value="1"/>
</dbReference>
<keyword evidence="2" id="KW-1185">Reference proteome</keyword>
<gene>
    <name evidence="1" type="ORF">B9G98_03917</name>
</gene>
<comment type="caution">
    <text evidence="1">The sequence shown here is derived from an EMBL/GenBank/DDBJ whole genome shotgun (WGS) entry which is preliminary data.</text>
</comment>
<dbReference type="InterPro" id="IPR029063">
    <property type="entry name" value="SAM-dependent_MTases_sf"/>
</dbReference>